<dbReference type="EMBL" id="BMGR01000005">
    <property type="protein sequence ID" value="GGG01924.1"/>
    <property type="molecule type" value="Genomic_DNA"/>
</dbReference>
<dbReference type="Proteomes" id="UP000644756">
    <property type="component" value="Unassembled WGS sequence"/>
</dbReference>
<evidence type="ECO:0000313" key="4">
    <source>
        <dbReference type="Proteomes" id="UP000644756"/>
    </source>
</evidence>
<keyword evidence="4" id="KW-1185">Reference proteome</keyword>
<reference evidence="3" key="2">
    <citation type="submission" date="2020-09" db="EMBL/GenBank/DDBJ databases">
        <authorList>
            <person name="Sun Q."/>
            <person name="Zhou Y."/>
        </authorList>
    </citation>
    <scope>NUCLEOTIDE SEQUENCE</scope>
    <source>
        <strain evidence="3">CGMCC 1.12987</strain>
    </source>
</reference>
<name>A0A917CX31_9BACL</name>
<reference evidence="3" key="1">
    <citation type="journal article" date="2014" name="Int. J. Syst. Evol. Microbiol.">
        <title>Complete genome sequence of Corynebacterium casei LMG S-19264T (=DSM 44701T), isolated from a smear-ripened cheese.</title>
        <authorList>
            <consortium name="US DOE Joint Genome Institute (JGI-PGF)"/>
            <person name="Walter F."/>
            <person name="Albersmeier A."/>
            <person name="Kalinowski J."/>
            <person name="Ruckert C."/>
        </authorList>
    </citation>
    <scope>NUCLEOTIDE SEQUENCE</scope>
    <source>
        <strain evidence="3">CGMCC 1.12987</strain>
    </source>
</reference>
<dbReference type="Pfam" id="PF01547">
    <property type="entry name" value="SBP_bac_1"/>
    <property type="match status" value="1"/>
</dbReference>
<feature type="signal peptide" evidence="2">
    <location>
        <begin position="1"/>
        <end position="27"/>
    </location>
</feature>
<accession>A0A917CX31</accession>
<evidence type="ECO:0000256" key="2">
    <source>
        <dbReference type="SAM" id="SignalP"/>
    </source>
</evidence>
<dbReference type="PANTHER" id="PTHR30006:SF2">
    <property type="entry name" value="ABC TRANSPORTER SUBSTRATE-BINDING PROTEIN"/>
    <property type="match status" value="1"/>
</dbReference>
<comment type="caution">
    <text evidence="3">The sequence shown here is derived from an EMBL/GenBank/DDBJ whole genome shotgun (WGS) entry which is preliminary data.</text>
</comment>
<evidence type="ECO:0000256" key="1">
    <source>
        <dbReference type="ARBA" id="ARBA00022729"/>
    </source>
</evidence>
<dbReference type="Gene3D" id="3.40.190.10">
    <property type="entry name" value="Periplasmic binding protein-like II"/>
    <property type="match status" value="2"/>
</dbReference>
<dbReference type="PANTHER" id="PTHR30006">
    <property type="entry name" value="THIAMINE-BINDING PERIPLASMIC PROTEIN-RELATED"/>
    <property type="match status" value="1"/>
</dbReference>
<protein>
    <submittedName>
        <fullName evidence="3">Iron ABC transporter substrate-binding protein</fullName>
    </submittedName>
</protein>
<gene>
    <name evidence="3" type="ORF">GCM10010916_18860</name>
</gene>
<organism evidence="3 4">
    <name type="scientific">Paenibacillus abyssi</name>
    <dbReference type="NCBI Taxonomy" id="1340531"/>
    <lineage>
        <taxon>Bacteria</taxon>
        <taxon>Bacillati</taxon>
        <taxon>Bacillota</taxon>
        <taxon>Bacilli</taxon>
        <taxon>Bacillales</taxon>
        <taxon>Paenibacillaceae</taxon>
        <taxon>Paenibacillus</taxon>
    </lineage>
</organism>
<dbReference type="SUPFAM" id="SSF53850">
    <property type="entry name" value="Periplasmic binding protein-like II"/>
    <property type="match status" value="1"/>
</dbReference>
<dbReference type="InterPro" id="IPR006059">
    <property type="entry name" value="SBP"/>
</dbReference>
<evidence type="ECO:0000313" key="3">
    <source>
        <dbReference type="EMBL" id="GGG01924.1"/>
    </source>
</evidence>
<feature type="chain" id="PRO_5037196799" evidence="2">
    <location>
        <begin position="28"/>
        <end position="385"/>
    </location>
</feature>
<dbReference type="RefSeq" id="WP_188530806.1">
    <property type="nucleotide sequence ID" value="NZ_BMGR01000005.1"/>
</dbReference>
<sequence length="385" mass="42765">MSNKNGFGKLVVILSLLLVITACGSSAMTNPEPKASVAVQEEVESGETEEAGDWDDIVAAAKKEGRLVMSGDPSEVWRKSLVDLFQQEYPEIKVEYTGANGRDFWPKVRKERELGQYLWDVRAGGVELQGYQAKNDGFLEPILPVLLPEIADDSKWIGGLNGLFHDKEKKFMPSYTVYLSPTVFVNRDFIPESELQSSEQLLDPKFKNKIVMQTPTGGASFSSFGNLGFMYGEQFVHDLLSMQEVVVTDDKRQQAEWVVRGKYPIAIGFNDTQLVPFVKQGLGKNVTALEDKVMPAASGLGGLYLLKDAPHPNAAKLYINWLLSKETQIKVTQNVLLNSRRADVPPVSKNLAIDPAHLSNYRFYSTEENVEISGSLLPVIKDAMQ</sequence>
<dbReference type="PROSITE" id="PS51257">
    <property type="entry name" value="PROKAR_LIPOPROTEIN"/>
    <property type="match status" value="1"/>
</dbReference>
<proteinExistence type="predicted"/>
<keyword evidence="1 2" id="KW-0732">Signal</keyword>
<dbReference type="AlphaFoldDB" id="A0A917CX31"/>